<feature type="chain" id="PRO_5046854711" evidence="2">
    <location>
        <begin position="19"/>
        <end position="286"/>
    </location>
</feature>
<gene>
    <name evidence="3" type="ORF">PT974_04010</name>
</gene>
<feature type="compositionally biased region" description="Low complexity" evidence="1">
    <location>
        <begin position="104"/>
        <end position="122"/>
    </location>
</feature>
<dbReference type="Proteomes" id="UP001338125">
    <property type="component" value="Unassembled WGS sequence"/>
</dbReference>
<feature type="compositionally biased region" description="Low complexity" evidence="1">
    <location>
        <begin position="76"/>
        <end position="96"/>
    </location>
</feature>
<reference evidence="3 4" key="1">
    <citation type="submission" date="2024-01" db="EMBL/GenBank/DDBJ databases">
        <title>Complete genome of Cladobotryum mycophilum ATHUM6906.</title>
        <authorList>
            <person name="Christinaki A.C."/>
            <person name="Myridakis A.I."/>
            <person name="Kouvelis V.N."/>
        </authorList>
    </citation>
    <scope>NUCLEOTIDE SEQUENCE [LARGE SCALE GENOMIC DNA]</scope>
    <source>
        <strain evidence="3 4">ATHUM6906</strain>
    </source>
</reference>
<evidence type="ECO:0000313" key="4">
    <source>
        <dbReference type="Proteomes" id="UP001338125"/>
    </source>
</evidence>
<keyword evidence="2" id="KW-0732">Signal</keyword>
<name>A0ABR0SUJ3_9HYPO</name>
<keyword evidence="4" id="KW-1185">Reference proteome</keyword>
<evidence type="ECO:0000313" key="3">
    <source>
        <dbReference type="EMBL" id="KAK5995597.1"/>
    </source>
</evidence>
<sequence length="286" mass="29758">MKTAIFATIMPLVGYAVAQCNGDNCANHVTGTFAGIGVPRPSRISLCNDFLRTTIQPAPTTFTRTVTNYLTHVNKTTTSTHSTTSSSSSSTISSTSTRRRRRSTTTATTSTATTTTTTTTTSDANQTITPSVVPTYATAQCPDNGQFSSACKCWAEVTPRTTTLPTPTVTVTTTISLDVGCGPAATAVTNSTQFPCSNGEGMCSCLRTGDGNVCVRVANIPELSEDLGSAQANVTGPCAAARECNVDDACRGAGAFCVFDDSCACGKHRCYRAVAGCRDPGLPSYE</sequence>
<accession>A0ABR0SUJ3</accession>
<feature type="signal peptide" evidence="2">
    <location>
        <begin position="1"/>
        <end position="18"/>
    </location>
</feature>
<protein>
    <submittedName>
        <fullName evidence="3">Uncharacterized protein</fullName>
    </submittedName>
</protein>
<evidence type="ECO:0000256" key="1">
    <source>
        <dbReference type="SAM" id="MobiDB-lite"/>
    </source>
</evidence>
<dbReference type="EMBL" id="JAVFKD010000004">
    <property type="protein sequence ID" value="KAK5995597.1"/>
    <property type="molecule type" value="Genomic_DNA"/>
</dbReference>
<feature type="region of interest" description="Disordered" evidence="1">
    <location>
        <begin position="76"/>
        <end position="126"/>
    </location>
</feature>
<evidence type="ECO:0000256" key="2">
    <source>
        <dbReference type="SAM" id="SignalP"/>
    </source>
</evidence>
<organism evidence="3 4">
    <name type="scientific">Cladobotryum mycophilum</name>
    <dbReference type="NCBI Taxonomy" id="491253"/>
    <lineage>
        <taxon>Eukaryota</taxon>
        <taxon>Fungi</taxon>
        <taxon>Dikarya</taxon>
        <taxon>Ascomycota</taxon>
        <taxon>Pezizomycotina</taxon>
        <taxon>Sordariomycetes</taxon>
        <taxon>Hypocreomycetidae</taxon>
        <taxon>Hypocreales</taxon>
        <taxon>Hypocreaceae</taxon>
        <taxon>Cladobotryum</taxon>
    </lineage>
</organism>
<proteinExistence type="predicted"/>
<comment type="caution">
    <text evidence="3">The sequence shown here is derived from an EMBL/GenBank/DDBJ whole genome shotgun (WGS) entry which is preliminary data.</text>
</comment>